<sequence>MNISQNADSRSTVANLTRKAALSVAVAAAIGGAVFVPAASASAATPSVAAAGHVTPDRCGDCHPDVI</sequence>
<dbReference type="RefSeq" id="WP_344463382.1">
    <property type="nucleotide sequence ID" value="NZ_BAAANT010000009.1"/>
</dbReference>
<gene>
    <name evidence="2" type="ORF">GCM10009760_21760</name>
    <name evidence="3" type="ORF">GCM10009760_21780</name>
</gene>
<organism evidence="2 4">
    <name type="scientific">Kitasatospora kazusensis</name>
    <dbReference type="NCBI Taxonomy" id="407974"/>
    <lineage>
        <taxon>Bacteria</taxon>
        <taxon>Bacillati</taxon>
        <taxon>Actinomycetota</taxon>
        <taxon>Actinomycetes</taxon>
        <taxon>Kitasatosporales</taxon>
        <taxon>Streptomycetaceae</taxon>
        <taxon>Kitasatospora</taxon>
    </lineage>
</organism>
<evidence type="ECO:0000313" key="2">
    <source>
        <dbReference type="EMBL" id="GAA2139449.1"/>
    </source>
</evidence>
<dbReference type="EMBL" id="BAAANT010000009">
    <property type="protein sequence ID" value="GAA2139459.1"/>
    <property type="molecule type" value="Genomic_DNA"/>
</dbReference>
<dbReference type="Proteomes" id="UP001422759">
    <property type="component" value="Unassembled WGS sequence"/>
</dbReference>
<accession>A0ABN2ZAX9</accession>
<feature type="chain" id="PRO_5045028698" evidence="1">
    <location>
        <begin position="44"/>
        <end position="67"/>
    </location>
</feature>
<reference evidence="2" key="2">
    <citation type="submission" date="2023-12" db="EMBL/GenBank/DDBJ databases">
        <authorList>
            <person name="Sun Q."/>
            <person name="Inoue M."/>
        </authorList>
    </citation>
    <scope>NUCLEOTIDE SEQUENCE</scope>
    <source>
        <strain evidence="2">JCM 14560</strain>
    </source>
</reference>
<dbReference type="EMBL" id="BAAANT010000009">
    <property type="protein sequence ID" value="GAA2139449.1"/>
    <property type="molecule type" value="Genomic_DNA"/>
</dbReference>
<keyword evidence="1" id="KW-0732">Signal</keyword>
<dbReference type="PROSITE" id="PS51318">
    <property type="entry name" value="TAT"/>
    <property type="match status" value="1"/>
</dbReference>
<keyword evidence="4" id="KW-1185">Reference proteome</keyword>
<comment type="caution">
    <text evidence="2">The sequence shown here is derived from an EMBL/GenBank/DDBJ whole genome shotgun (WGS) entry which is preliminary data.</text>
</comment>
<feature type="signal peptide" evidence="1">
    <location>
        <begin position="1"/>
        <end position="43"/>
    </location>
</feature>
<evidence type="ECO:0000256" key="1">
    <source>
        <dbReference type="SAM" id="SignalP"/>
    </source>
</evidence>
<reference evidence="2 4" key="1">
    <citation type="journal article" date="2019" name="Int. J. Syst. Evol. Microbiol.">
        <title>The Global Catalogue of Microorganisms (GCM) 10K type strain sequencing project: providing services to taxonomists for standard genome sequencing and annotation.</title>
        <authorList>
            <consortium name="The Broad Institute Genomics Platform"/>
            <consortium name="The Broad Institute Genome Sequencing Center for Infectious Disease"/>
            <person name="Wu L."/>
            <person name="Ma J."/>
        </authorList>
    </citation>
    <scope>NUCLEOTIDE SEQUENCE [LARGE SCALE GENOMIC DNA]</scope>
    <source>
        <strain evidence="2 4">JCM 14560</strain>
    </source>
</reference>
<proteinExistence type="predicted"/>
<protein>
    <submittedName>
        <fullName evidence="2">Uncharacterized protein</fullName>
    </submittedName>
</protein>
<dbReference type="InterPro" id="IPR006311">
    <property type="entry name" value="TAT_signal"/>
</dbReference>
<evidence type="ECO:0000313" key="4">
    <source>
        <dbReference type="Proteomes" id="UP001422759"/>
    </source>
</evidence>
<evidence type="ECO:0000313" key="3">
    <source>
        <dbReference type="EMBL" id="GAA2139459.1"/>
    </source>
</evidence>
<name>A0ABN2ZAX9_9ACTN</name>